<dbReference type="Gene3D" id="3.40.710.10">
    <property type="entry name" value="DD-peptidase/beta-lactamase superfamily"/>
    <property type="match status" value="1"/>
</dbReference>
<organism evidence="2">
    <name type="scientific">Streptomyces sp. R39</name>
    <dbReference type="NCBI Taxonomy" id="3238631"/>
    <lineage>
        <taxon>Bacteria</taxon>
        <taxon>Bacillati</taxon>
        <taxon>Actinomycetota</taxon>
        <taxon>Actinomycetes</taxon>
        <taxon>Kitasatosporales</taxon>
        <taxon>Streptomycetaceae</taxon>
        <taxon>Streptomyces</taxon>
    </lineage>
</organism>
<reference evidence="2" key="1">
    <citation type="submission" date="2024-07" db="EMBL/GenBank/DDBJ databases">
        <authorList>
            <person name="Yu S.T."/>
        </authorList>
    </citation>
    <scope>NUCLEOTIDE SEQUENCE</scope>
    <source>
        <strain evidence="2">R39</strain>
    </source>
</reference>
<dbReference type="GO" id="GO:0016787">
    <property type="term" value="F:hydrolase activity"/>
    <property type="evidence" value="ECO:0007669"/>
    <property type="project" value="UniProtKB-KW"/>
</dbReference>
<evidence type="ECO:0000259" key="1">
    <source>
        <dbReference type="Pfam" id="PF00144"/>
    </source>
</evidence>
<dbReference type="InterPro" id="IPR012338">
    <property type="entry name" value="Beta-lactam/transpept-like"/>
</dbReference>
<dbReference type="EMBL" id="CP163441">
    <property type="protein sequence ID" value="XDQ48752.1"/>
    <property type="molecule type" value="Genomic_DNA"/>
</dbReference>
<proteinExistence type="predicted"/>
<dbReference type="SUPFAM" id="SSF56601">
    <property type="entry name" value="beta-lactamase/transpeptidase-like"/>
    <property type="match status" value="1"/>
</dbReference>
<dbReference type="Pfam" id="PF00144">
    <property type="entry name" value="Beta-lactamase"/>
    <property type="match status" value="1"/>
</dbReference>
<feature type="domain" description="Beta-lactamase-related" evidence="1">
    <location>
        <begin position="16"/>
        <end position="357"/>
    </location>
</feature>
<dbReference type="AlphaFoldDB" id="A0AB39R1L4"/>
<sequence length="383" mass="41073">MTELNGTVSPAFEPVRDAVEEQLRSGAEVGLSLAVDVDGRQVVDLWGGHRDATRTRPWQRDTITNVWSITKTVTSLAALLLVDAGELDLYAPVARYWPEFAANGKQHVQVRHLLSHTSGVSGLDRPARLEDLYDVRAAAARMASQRPWWEPGTASGYHVLNYGHLVGELVHRLTGLPLRDFVDQHIAQPLGTDFQIGLRDADAERVADVVAPALDFDPSALDHGTAAYKTFTGPSFGAGAANTPAWRAADLGAANGHGNARSVVGTLAPIARAGASAHGRFLKPGTIGLVFDEQSGGTDLVSGLHVRWGIGYALPDRRTLPWIPDGRIAFWGGWGGSMAIMDLDRRMTIGYVMNNMGADILGSQRAAAYITAVYRALATGNPT</sequence>
<dbReference type="InterPro" id="IPR001466">
    <property type="entry name" value="Beta-lactam-related"/>
</dbReference>
<evidence type="ECO:0000313" key="2">
    <source>
        <dbReference type="EMBL" id="XDQ48752.1"/>
    </source>
</evidence>
<name>A0AB39R1L4_9ACTN</name>
<dbReference type="PANTHER" id="PTHR43319:SF3">
    <property type="entry name" value="BETA-LACTAMASE-RELATED DOMAIN-CONTAINING PROTEIN"/>
    <property type="match status" value="1"/>
</dbReference>
<dbReference type="RefSeq" id="WP_369227475.1">
    <property type="nucleotide sequence ID" value="NZ_CP163441.1"/>
</dbReference>
<keyword evidence="2" id="KW-0378">Hydrolase</keyword>
<accession>A0AB39R1L4</accession>
<protein>
    <submittedName>
        <fullName evidence="2">Serine hydrolase domain-containing protein</fullName>
    </submittedName>
</protein>
<gene>
    <name evidence="2" type="ORF">AB5J52_44440</name>
</gene>
<dbReference type="PANTHER" id="PTHR43319">
    <property type="entry name" value="BETA-LACTAMASE-RELATED"/>
    <property type="match status" value="1"/>
</dbReference>
<dbReference type="InterPro" id="IPR052907">
    <property type="entry name" value="Beta-lactamase/esterase"/>
</dbReference>